<feature type="transmembrane region" description="Helical" evidence="1">
    <location>
        <begin position="213"/>
        <end position="239"/>
    </location>
</feature>
<gene>
    <name evidence="2" type="ORF">LY89DRAFT_714133</name>
</gene>
<dbReference type="EMBL" id="KQ947406">
    <property type="protein sequence ID" value="KUJ22307.1"/>
    <property type="molecule type" value="Genomic_DNA"/>
</dbReference>
<protein>
    <submittedName>
        <fullName evidence="2">Uncharacterized protein</fullName>
    </submittedName>
</protein>
<feature type="transmembrane region" description="Helical" evidence="1">
    <location>
        <begin position="119"/>
        <end position="138"/>
    </location>
</feature>
<accession>A0A194XRF2</accession>
<keyword evidence="1" id="KW-0812">Transmembrane</keyword>
<dbReference type="KEGG" id="psco:LY89DRAFT_714133"/>
<keyword evidence="1" id="KW-0472">Membrane</keyword>
<reference evidence="2 3" key="1">
    <citation type="submission" date="2015-10" db="EMBL/GenBank/DDBJ databases">
        <title>Full genome of DAOMC 229536 Phialocephala scopiformis, a fungal endophyte of spruce producing the potent anti-insectan compound rugulosin.</title>
        <authorList>
            <consortium name="DOE Joint Genome Institute"/>
            <person name="Walker A.K."/>
            <person name="Frasz S.L."/>
            <person name="Seifert K.A."/>
            <person name="Miller J.D."/>
            <person name="Mondo S.J."/>
            <person name="Labutti K."/>
            <person name="Lipzen A."/>
            <person name="Dockter R."/>
            <person name="Kennedy M."/>
            <person name="Grigoriev I.V."/>
            <person name="Spatafora J.W."/>
        </authorList>
    </citation>
    <scope>NUCLEOTIDE SEQUENCE [LARGE SCALE GENOMIC DNA]</scope>
    <source>
        <strain evidence="2 3">CBS 120377</strain>
    </source>
</reference>
<feature type="transmembrane region" description="Helical" evidence="1">
    <location>
        <begin position="459"/>
        <end position="481"/>
    </location>
</feature>
<dbReference type="AlphaFoldDB" id="A0A194XRF2"/>
<dbReference type="OrthoDB" id="2688021at2759"/>
<organism evidence="2 3">
    <name type="scientific">Mollisia scopiformis</name>
    <name type="common">Conifer needle endophyte fungus</name>
    <name type="synonym">Phialocephala scopiformis</name>
    <dbReference type="NCBI Taxonomy" id="149040"/>
    <lineage>
        <taxon>Eukaryota</taxon>
        <taxon>Fungi</taxon>
        <taxon>Dikarya</taxon>
        <taxon>Ascomycota</taxon>
        <taxon>Pezizomycotina</taxon>
        <taxon>Leotiomycetes</taxon>
        <taxon>Helotiales</taxon>
        <taxon>Mollisiaceae</taxon>
        <taxon>Mollisia</taxon>
    </lineage>
</organism>
<name>A0A194XRF2_MOLSC</name>
<evidence type="ECO:0000313" key="2">
    <source>
        <dbReference type="EMBL" id="KUJ22307.1"/>
    </source>
</evidence>
<evidence type="ECO:0000256" key="1">
    <source>
        <dbReference type="SAM" id="Phobius"/>
    </source>
</evidence>
<dbReference type="Proteomes" id="UP000070700">
    <property type="component" value="Unassembled WGS sequence"/>
</dbReference>
<dbReference type="GeneID" id="28827832"/>
<dbReference type="InParanoid" id="A0A194XRF2"/>
<feature type="transmembrane region" description="Helical" evidence="1">
    <location>
        <begin position="303"/>
        <end position="326"/>
    </location>
</feature>
<proteinExistence type="predicted"/>
<dbReference type="STRING" id="149040.A0A194XRF2"/>
<sequence length="550" mass="60409">MEVEGNFQSAALNRQRRTSLSIVDHSEAENKMSGYLRDSPSNIENEYLLKTLSPQTSTSRLPDFDCGRTTKILAYCGLVVTWLLIACCITFGVVCIVKGPASSYLYPTAMADTSRGVEVLALVVNTLLTFCLDSLGFIHGSSLRWALAREGRLQHNTNLRLFKSAQNQPQNSWLANSIDGISLIICYAATSQLFALGIVVAEQSDPLPWFDGYYVNGVALLMLAGGLALKASISSWIVISSSHAILTWNSNPLNSALTLVHNGLGHRKNRCMLSVKQANVPAIPTRPTRKQPSSTGSVRSVRYVVMFAWTLPTLALGWLLSVFFIFRRATLEYPAVHFSWAWQFDAVSINLPRKGALTLILAVLFMAAIQAAQTMCLHAVELIVNISRDEKAWRSAACNTGGGARLQTSALSSASLSWENMGLFVAKTVLHWLMGQAVIIEVEKLGTDEPMVYWFNMGYLPILAYFVGALLLAIFTTALAFRRPKGPQPAAYGHFQTLADLIDDWMVDEKGRFWWGDKGVGENGVRHAGTSCKKGELGYIDMDASYAGSR</sequence>
<dbReference type="RefSeq" id="XP_018076662.1">
    <property type="nucleotide sequence ID" value="XM_018218106.1"/>
</dbReference>
<evidence type="ECO:0000313" key="3">
    <source>
        <dbReference type="Proteomes" id="UP000070700"/>
    </source>
</evidence>
<feature type="transmembrane region" description="Helical" evidence="1">
    <location>
        <begin position="180"/>
        <end position="201"/>
    </location>
</feature>
<keyword evidence="1" id="KW-1133">Transmembrane helix</keyword>
<keyword evidence="3" id="KW-1185">Reference proteome</keyword>
<feature type="transmembrane region" description="Helical" evidence="1">
    <location>
        <begin position="72"/>
        <end position="99"/>
    </location>
</feature>